<protein>
    <submittedName>
        <fullName evidence="1">Integral membrane protein</fullName>
    </submittedName>
</protein>
<evidence type="ECO:0000313" key="2">
    <source>
        <dbReference type="Proteomes" id="UP000050164"/>
    </source>
</evidence>
<reference evidence="1 2" key="1">
    <citation type="submission" date="2015-03" db="EMBL/GenBank/DDBJ databases">
        <authorList>
            <consortium name="Pathogen Informatics"/>
        </authorList>
    </citation>
    <scope>NUCLEOTIDE SEQUENCE [LARGE SCALE GENOMIC DNA]</scope>
    <source>
        <strain evidence="1 2">Bir 185</strain>
    </source>
</reference>
<name>A0A655FT48_MYCTX</name>
<dbReference type="EMBL" id="CNFT01000865">
    <property type="protein sequence ID" value="CKS47501.1"/>
    <property type="molecule type" value="Genomic_DNA"/>
</dbReference>
<dbReference type="Proteomes" id="UP000050164">
    <property type="component" value="Unassembled WGS sequence"/>
</dbReference>
<dbReference type="AlphaFoldDB" id="A0A655FT48"/>
<evidence type="ECO:0000313" key="1">
    <source>
        <dbReference type="EMBL" id="CKS47501.1"/>
    </source>
</evidence>
<proteinExistence type="predicted"/>
<organism evidence="1 2">
    <name type="scientific">Mycobacterium tuberculosis</name>
    <dbReference type="NCBI Taxonomy" id="1773"/>
    <lineage>
        <taxon>Bacteria</taxon>
        <taxon>Bacillati</taxon>
        <taxon>Actinomycetota</taxon>
        <taxon>Actinomycetes</taxon>
        <taxon>Mycobacteriales</taxon>
        <taxon>Mycobacteriaceae</taxon>
        <taxon>Mycobacterium</taxon>
        <taxon>Mycobacterium tuberculosis complex</taxon>
    </lineage>
</organism>
<accession>A0A655FT48</accession>
<sequence>MGAIYLQIVLRSPAGAVFGPVLGLMVFAFVTAWLILFATAWAATASA</sequence>
<gene>
    <name evidence="1" type="ORF">ERS027659_03156</name>
</gene>